<dbReference type="InterPro" id="IPR008629">
    <property type="entry name" value="GUN4-like"/>
</dbReference>
<dbReference type="PANTHER" id="PTHR34800:SF1">
    <property type="entry name" value="TETRAPYRROLE-BINDING PROTEIN, CHLOROPLASTIC"/>
    <property type="match status" value="1"/>
</dbReference>
<dbReference type="Pfam" id="PF00656">
    <property type="entry name" value="Peptidase_C14"/>
    <property type="match status" value="1"/>
</dbReference>
<dbReference type="GO" id="GO:0004197">
    <property type="term" value="F:cysteine-type endopeptidase activity"/>
    <property type="evidence" value="ECO:0007669"/>
    <property type="project" value="InterPro"/>
</dbReference>
<dbReference type="EMBL" id="CP001291">
    <property type="protein sequence ID" value="ACK69507.1"/>
    <property type="molecule type" value="Genomic_DNA"/>
</dbReference>
<accession>B7KJQ8</accession>
<evidence type="ECO:0000313" key="3">
    <source>
        <dbReference type="EMBL" id="ACK69507.1"/>
    </source>
</evidence>
<dbReference type="Proteomes" id="UP000002384">
    <property type="component" value="Chromosome"/>
</dbReference>
<dbReference type="AlphaFoldDB" id="B7KJQ8"/>
<reference evidence="4" key="1">
    <citation type="journal article" date="2011" name="MBio">
        <title>Novel metabolic attributes of the genus Cyanothece, comprising a group of unicellular nitrogen-fixing Cyanobacteria.</title>
        <authorList>
            <person name="Bandyopadhyay A."/>
            <person name="Elvitigala T."/>
            <person name="Welsh E."/>
            <person name="Stockel J."/>
            <person name="Liberton M."/>
            <person name="Min H."/>
            <person name="Sherman L.A."/>
            <person name="Pakrasi H.B."/>
        </authorList>
    </citation>
    <scope>NUCLEOTIDE SEQUENCE [LARGE SCALE GENOMIC DNA]</scope>
    <source>
        <strain evidence="4">PCC 7424</strain>
    </source>
</reference>
<dbReference type="KEGG" id="cyc:PCC7424_1053"/>
<dbReference type="GO" id="GO:0046906">
    <property type="term" value="F:tetrapyrrole binding"/>
    <property type="evidence" value="ECO:0007669"/>
    <property type="project" value="TreeGrafter"/>
</dbReference>
<proteinExistence type="predicted"/>
<dbReference type="CDD" id="cd16383">
    <property type="entry name" value="GUN4"/>
    <property type="match status" value="1"/>
</dbReference>
<evidence type="ECO:0000259" key="2">
    <source>
        <dbReference type="Pfam" id="PF05419"/>
    </source>
</evidence>
<dbReference type="InterPro" id="IPR011600">
    <property type="entry name" value="Pept_C14_caspase"/>
</dbReference>
<dbReference type="HOGENOM" id="CLU_027134_0_0_3"/>
<dbReference type="STRING" id="65393.PCC7424_1053"/>
<dbReference type="InterPro" id="IPR037215">
    <property type="entry name" value="GUN4-like_sf"/>
</dbReference>
<dbReference type="PANTHER" id="PTHR34800">
    <property type="entry name" value="TETRAPYRROLE-BINDING PROTEIN, CHLOROPLASTIC"/>
    <property type="match status" value="1"/>
</dbReference>
<dbReference type="InterPro" id="IPR029030">
    <property type="entry name" value="Caspase-like_dom_sf"/>
</dbReference>
<dbReference type="Gene3D" id="1.25.40.620">
    <property type="match status" value="1"/>
</dbReference>
<evidence type="ECO:0000313" key="4">
    <source>
        <dbReference type="Proteomes" id="UP000002384"/>
    </source>
</evidence>
<dbReference type="SUPFAM" id="SSF140869">
    <property type="entry name" value="GUN4-like"/>
    <property type="match status" value="1"/>
</dbReference>
<dbReference type="OrthoDB" id="9768004at2"/>
<dbReference type="Pfam" id="PF05419">
    <property type="entry name" value="GUN4"/>
    <property type="match status" value="1"/>
</dbReference>
<evidence type="ECO:0000259" key="1">
    <source>
        <dbReference type="Pfam" id="PF00656"/>
    </source>
</evidence>
<dbReference type="Gene3D" id="1.10.10.1770">
    <property type="entry name" value="Gun4-like"/>
    <property type="match status" value="1"/>
</dbReference>
<dbReference type="Gene3D" id="3.40.50.1460">
    <property type="match status" value="1"/>
</dbReference>
<organism evidence="3 4">
    <name type="scientific">Gloeothece citriformis (strain PCC 7424)</name>
    <name type="common">Cyanothece sp. (strain PCC 7424)</name>
    <dbReference type="NCBI Taxonomy" id="65393"/>
    <lineage>
        <taxon>Bacteria</taxon>
        <taxon>Bacillati</taxon>
        <taxon>Cyanobacteriota</taxon>
        <taxon>Cyanophyceae</taxon>
        <taxon>Oscillatoriophycideae</taxon>
        <taxon>Chroococcales</taxon>
        <taxon>Aphanothecaceae</taxon>
        <taxon>Gloeothece</taxon>
        <taxon>Gloeothece citriformis</taxon>
    </lineage>
</organism>
<keyword evidence="4" id="KW-1185">Reference proteome</keyword>
<dbReference type="eggNOG" id="COG4249">
    <property type="taxonomic scope" value="Bacteria"/>
</dbReference>
<gene>
    <name evidence="3" type="ordered locus">PCC7424_1053</name>
</gene>
<dbReference type="GO" id="GO:0006508">
    <property type="term" value="P:proteolysis"/>
    <property type="evidence" value="ECO:0007669"/>
    <property type="project" value="InterPro"/>
</dbReference>
<dbReference type="RefSeq" id="WP_012598453.1">
    <property type="nucleotide sequence ID" value="NC_011729.1"/>
</dbReference>
<dbReference type="eggNOG" id="COG0515">
    <property type="taxonomic scope" value="Bacteria"/>
</dbReference>
<protein>
    <submittedName>
        <fullName evidence="3">GUN4 domain protein</fullName>
    </submittedName>
</protein>
<dbReference type="SUPFAM" id="SSF52129">
    <property type="entry name" value="Caspase-like"/>
    <property type="match status" value="1"/>
</dbReference>
<feature type="domain" description="GUN4-like" evidence="2">
    <location>
        <begin position="508"/>
        <end position="636"/>
    </location>
</feature>
<sequence>MTNWAWVIGLNHYHRLQSLRGAIRDAELIRDFCLESNFEQIFYYSDNSPDLIAPNGSRQATQPTYTNLKAFLLDFFDSPQLQAGDNFWFFFSGHGVRHQGRDYLMPCDAHPLAIEDTALSLNYITETLRRSGADNIILLLDACRNDESRNGLGIGGEKHQGVITISSCSPSEKSYEIPLSNEIFQGSFTTALLEGLRIRGEGNCATVERLYQHLTYRVPQINQQYKKPPQFPYLMAEPPSKMHYILLPQNATLRDAEPLRKEALKAEVKEDYQLARQLWIRVLEVSWRDYEAIEGIERIARKILTQPQQVPIPPTPSLSDAARGLQPIADKMLTQPKTEKPQPFFLQDSPLAVCSYLNEVGLKTRDYKDLLGDGNYSCSSPYQELGEKSSGLKNNIAYYVSGSLTNITELKIVLNVNQPNQAQSAHQTMVNYGNILLKKAIGMNFTQEILKALELGTPNSWNFNNYTILVIREDWINGKGYEIKLIIKSKNITDKSVLSSTGEIEFKSEKGVDYTQLRDFLKQGKWKEADQETSRVMCQAANRTSEGWLRVEDINNFPCEDLRTINQLWLHYSKGKFGFSVQAEIYHSLGGTREYNREIWEKFCDRVGWRKEGDWLCHYDLTFSLEDAPRDHLPGFGAGVFWSGDVGAGAEDVWLWCGMGLFSRVKTCNL</sequence>
<name>B7KJQ8_GLOC7</name>
<feature type="domain" description="Peptidase C14 caspase" evidence="1">
    <location>
        <begin position="3"/>
        <end position="231"/>
    </location>
</feature>